<keyword evidence="3" id="KW-0963">Cytoplasm</keyword>
<evidence type="ECO:0000256" key="4">
    <source>
        <dbReference type="ARBA" id="ARBA00022614"/>
    </source>
</evidence>
<keyword evidence="5" id="KW-0677">Repeat</keyword>
<dbReference type="Gene3D" id="1.20.5.4130">
    <property type="match status" value="1"/>
</dbReference>
<dbReference type="PANTHER" id="PTHR23155">
    <property type="entry name" value="DISEASE RESISTANCE PROTEIN RP"/>
    <property type="match status" value="1"/>
</dbReference>
<dbReference type="Gene3D" id="1.10.10.10">
    <property type="entry name" value="Winged helix-like DNA-binding domain superfamily/Winged helix DNA-binding domain"/>
    <property type="match status" value="1"/>
</dbReference>
<feature type="domain" description="Disease resistance protein winged helix" evidence="9">
    <location>
        <begin position="115"/>
        <end position="162"/>
    </location>
</feature>
<protein>
    <recommendedName>
        <fullName evidence="9">Disease resistance protein winged helix domain-containing protein</fullName>
    </recommendedName>
</protein>
<dbReference type="Pfam" id="PF23559">
    <property type="entry name" value="WHD_DRP"/>
    <property type="match status" value="1"/>
</dbReference>
<dbReference type="InterPro" id="IPR058922">
    <property type="entry name" value="WHD_DRP"/>
</dbReference>
<dbReference type="GO" id="GO:0098542">
    <property type="term" value="P:defense response to other organism"/>
    <property type="evidence" value="ECO:0007669"/>
    <property type="project" value="TreeGrafter"/>
</dbReference>
<organism evidence="10 11">
    <name type="scientific">Solanum verrucosum</name>
    <dbReference type="NCBI Taxonomy" id="315347"/>
    <lineage>
        <taxon>Eukaryota</taxon>
        <taxon>Viridiplantae</taxon>
        <taxon>Streptophyta</taxon>
        <taxon>Embryophyta</taxon>
        <taxon>Tracheophyta</taxon>
        <taxon>Spermatophyta</taxon>
        <taxon>Magnoliopsida</taxon>
        <taxon>eudicotyledons</taxon>
        <taxon>Gunneridae</taxon>
        <taxon>Pentapetalae</taxon>
        <taxon>asterids</taxon>
        <taxon>lamiids</taxon>
        <taxon>Solanales</taxon>
        <taxon>Solanaceae</taxon>
        <taxon>Solanoideae</taxon>
        <taxon>Solaneae</taxon>
        <taxon>Solanum</taxon>
    </lineage>
</organism>
<dbReference type="GO" id="GO:0005524">
    <property type="term" value="F:ATP binding"/>
    <property type="evidence" value="ECO:0007669"/>
    <property type="project" value="UniProtKB-KW"/>
</dbReference>
<evidence type="ECO:0000313" key="10">
    <source>
        <dbReference type="EMBL" id="WMV43622.1"/>
    </source>
</evidence>
<keyword evidence="6" id="KW-0547">Nucleotide-binding</keyword>
<evidence type="ECO:0000256" key="1">
    <source>
        <dbReference type="ARBA" id="ARBA00004496"/>
    </source>
</evidence>
<evidence type="ECO:0000313" key="11">
    <source>
        <dbReference type="Proteomes" id="UP001234989"/>
    </source>
</evidence>
<proteinExistence type="inferred from homology"/>
<evidence type="ECO:0000256" key="3">
    <source>
        <dbReference type="ARBA" id="ARBA00022490"/>
    </source>
</evidence>
<evidence type="ECO:0000256" key="2">
    <source>
        <dbReference type="ARBA" id="ARBA00008894"/>
    </source>
</evidence>
<evidence type="ECO:0000259" key="9">
    <source>
        <dbReference type="Pfam" id="PF23559"/>
    </source>
</evidence>
<evidence type="ECO:0000256" key="8">
    <source>
        <dbReference type="ARBA" id="ARBA00022840"/>
    </source>
</evidence>
<dbReference type="Proteomes" id="UP001234989">
    <property type="component" value="Chromosome 8"/>
</dbReference>
<dbReference type="GO" id="GO:0005737">
    <property type="term" value="C:cytoplasm"/>
    <property type="evidence" value="ECO:0007669"/>
    <property type="project" value="UniProtKB-SubCell"/>
</dbReference>
<accession>A0AAF0ZLM1</accession>
<dbReference type="FunFam" id="1.10.10.10:FF:000322">
    <property type="entry name" value="Probable disease resistance protein At1g63360"/>
    <property type="match status" value="1"/>
</dbReference>
<keyword evidence="4" id="KW-0433">Leucine-rich repeat</keyword>
<dbReference type="PANTHER" id="PTHR23155:SF1152">
    <property type="entry name" value="AAA+ ATPASE DOMAIN-CONTAINING PROTEIN"/>
    <property type="match status" value="1"/>
</dbReference>
<comment type="similarity">
    <text evidence="2">Belongs to the disease resistance NB-LRR family.</text>
</comment>
<reference evidence="10" key="1">
    <citation type="submission" date="2023-08" db="EMBL/GenBank/DDBJ databases">
        <title>A de novo genome assembly of Solanum verrucosum Schlechtendal, a Mexican diploid species geographically isolated from the other diploid A-genome species in potato relatives.</title>
        <authorList>
            <person name="Hosaka K."/>
        </authorList>
    </citation>
    <scope>NUCLEOTIDE SEQUENCE</scope>
    <source>
        <tissue evidence="10">Young leaves</tissue>
    </source>
</reference>
<keyword evidence="8" id="KW-0067">ATP-binding</keyword>
<dbReference type="EMBL" id="CP133619">
    <property type="protein sequence ID" value="WMV43622.1"/>
    <property type="molecule type" value="Genomic_DNA"/>
</dbReference>
<keyword evidence="11" id="KW-1185">Reference proteome</keyword>
<comment type="subcellular location">
    <subcellularLocation>
        <location evidence="1">Cytoplasm</location>
    </subcellularLocation>
</comment>
<gene>
    <name evidence="10" type="ORF">MTR67_037007</name>
</gene>
<evidence type="ECO:0000256" key="6">
    <source>
        <dbReference type="ARBA" id="ARBA00022741"/>
    </source>
</evidence>
<evidence type="ECO:0000256" key="7">
    <source>
        <dbReference type="ARBA" id="ARBA00022821"/>
    </source>
</evidence>
<sequence length="166" mass="18765">MAAYAAVISLIGTIHQFPQSRLDLQESHKEHLKLLYEKVSSLQELLDNIDLADRLQKSLKSSLPSSKTLDEWMKVAQSMSLLVNLDDYQHCSSVLALSYKHLPSHLKACFLYFGVFPKAREISVKKLIRLWVAEGLIELKGLEGLEKVAANLLHDLIDKNLLVVSR</sequence>
<dbReference type="AlphaFoldDB" id="A0AAF0ZLM1"/>
<dbReference type="InterPro" id="IPR044974">
    <property type="entry name" value="Disease_R_plants"/>
</dbReference>
<evidence type="ECO:0000256" key="5">
    <source>
        <dbReference type="ARBA" id="ARBA00022737"/>
    </source>
</evidence>
<dbReference type="InterPro" id="IPR036388">
    <property type="entry name" value="WH-like_DNA-bd_sf"/>
</dbReference>
<name>A0AAF0ZLM1_SOLVR</name>
<keyword evidence="7" id="KW-0611">Plant defense</keyword>